<dbReference type="AlphaFoldDB" id="A0AAV2YNN4"/>
<dbReference type="Pfam" id="PF07933">
    <property type="entry name" value="DUF1681"/>
    <property type="match status" value="1"/>
</dbReference>
<dbReference type="PANTHER" id="PTHR12847:SF9">
    <property type="entry name" value="NECAP-LIKE PROTEIN CG9132"/>
    <property type="match status" value="1"/>
</dbReference>
<name>A0AAV2YNN4_9STRA</name>
<proteinExistence type="predicted"/>
<sequence>MAEVGVQRVLTVINQCFVFKIPPQISAAGHRADSWPKDPNWTGRLVITSVDDQATIELRDPSNGSLFAACPIKKDGPPAVQKVVDSSRYFVLRVVDQKSGRHAFIGIAFENRSDAFDFNVAIDDHQKELSREQAAAEESLRAPTVTKDYSLKQGDTIKIKINFKKKDKEEGQDDSGFDNDAFNPVKSSSSSSSGGDMDLLGMSSSSSGGSTSGWETF</sequence>
<dbReference type="InterPro" id="IPR011993">
    <property type="entry name" value="PH-like_dom_sf"/>
</dbReference>
<feature type="region of interest" description="Disordered" evidence="1">
    <location>
        <begin position="162"/>
        <end position="217"/>
    </location>
</feature>
<dbReference type="InterPro" id="IPR012466">
    <property type="entry name" value="NECAP_PHear"/>
</dbReference>
<protein>
    <recommendedName>
        <fullName evidence="2">NECAP PHear domain-containing protein</fullName>
    </recommendedName>
</protein>
<dbReference type="GO" id="GO:0006897">
    <property type="term" value="P:endocytosis"/>
    <property type="evidence" value="ECO:0007669"/>
    <property type="project" value="InterPro"/>
</dbReference>
<feature type="compositionally biased region" description="Low complexity" evidence="1">
    <location>
        <begin position="187"/>
        <end position="217"/>
    </location>
</feature>
<dbReference type="GO" id="GO:0030125">
    <property type="term" value="C:clathrin vesicle coat"/>
    <property type="evidence" value="ECO:0007669"/>
    <property type="project" value="TreeGrafter"/>
</dbReference>
<dbReference type="EMBL" id="DAKRPA010000190">
    <property type="protein sequence ID" value="DAZ95776.1"/>
    <property type="molecule type" value="Genomic_DNA"/>
</dbReference>
<accession>A0AAV2YNN4</accession>
<dbReference type="SUPFAM" id="SSF50729">
    <property type="entry name" value="PH domain-like"/>
    <property type="match status" value="1"/>
</dbReference>
<reference evidence="3" key="1">
    <citation type="submission" date="2022-11" db="EMBL/GenBank/DDBJ databases">
        <authorList>
            <person name="Morgan W.R."/>
            <person name="Tartar A."/>
        </authorList>
    </citation>
    <scope>NUCLEOTIDE SEQUENCE</scope>
    <source>
        <strain evidence="3">ARSEF 373</strain>
    </source>
</reference>
<dbReference type="Proteomes" id="UP001146120">
    <property type="component" value="Unassembled WGS sequence"/>
</dbReference>
<evidence type="ECO:0000313" key="3">
    <source>
        <dbReference type="EMBL" id="DAZ95776.1"/>
    </source>
</evidence>
<evidence type="ECO:0000256" key="1">
    <source>
        <dbReference type="SAM" id="MobiDB-lite"/>
    </source>
</evidence>
<evidence type="ECO:0000313" key="4">
    <source>
        <dbReference type="Proteomes" id="UP001146120"/>
    </source>
</evidence>
<organism evidence="3 4">
    <name type="scientific">Lagenidium giganteum</name>
    <dbReference type="NCBI Taxonomy" id="4803"/>
    <lineage>
        <taxon>Eukaryota</taxon>
        <taxon>Sar</taxon>
        <taxon>Stramenopiles</taxon>
        <taxon>Oomycota</taxon>
        <taxon>Peronosporomycetes</taxon>
        <taxon>Pythiales</taxon>
        <taxon>Pythiaceae</taxon>
    </lineage>
</organism>
<comment type="caution">
    <text evidence="3">The sequence shown here is derived from an EMBL/GenBank/DDBJ whole genome shotgun (WGS) entry which is preliminary data.</text>
</comment>
<dbReference type="CDD" id="cd13228">
    <property type="entry name" value="PHear_NECAP"/>
    <property type="match status" value="1"/>
</dbReference>
<keyword evidence="4" id="KW-1185">Reference proteome</keyword>
<dbReference type="Gene3D" id="2.30.29.30">
    <property type="entry name" value="Pleckstrin-homology domain (PH domain)/Phosphotyrosine-binding domain (PTB)"/>
    <property type="match status" value="1"/>
</dbReference>
<gene>
    <name evidence="3" type="ORF">N0F65_010278</name>
</gene>
<feature type="domain" description="NECAP PHear" evidence="2">
    <location>
        <begin position="6"/>
        <end position="161"/>
    </location>
</feature>
<dbReference type="PANTHER" id="PTHR12847">
    <property type="entry name" value="ATP-BINDING CASSETTE ABC TRANSPORTER-RELATED"/>
    <property type="match status" value="1"/>
</dbReference>
<evidence type="ECO:0000259" key="2">
    <source>
        <dbReference type="Pfam" id="PF07933"/>
    </source>
</evidence>
<reference evidence="3" key="2">
    <citation type="journal article" date="2023" name="Microbiol Resour">
        <title>Decontamination and Annotation of the Draft Genome Sequence of the Oomycete Lagenidium giganteum ARSEF 373.</title>
        <authorList>
            <person name="Morgan W.R."/>
            <person name="Tartar A."/>
        </authorList>
    </citation>
    <scope>NUCLEOTIDE SEQUENCE</scope>
    <source>
        <strain evidence="3">ARSEF 373</strain>
    </source>
</reference>